<dbReference type="AlphaFoldDB" id="A0A9P1FV86"/>
<dbReference type="EMBL" id="CAMXCT030001182">
    <property type="protein sequence ID" value="CAL4774919.1"/>
    <property type="molecule type" value="Genomic_DNA"/>
</dbReference>
<dbReference type="EMBL" id="CAMXCT010001182">
    <property type="protein sequence ID" value="CAI3987607.1"/>
    <property type="molecule type" value="Genomic_DNA"/>
</dbReference>
<gene>
    <name evidence="1" type="ORF">C1SCF055_LOCUS14862</name>
</gene>
<accession>A0A9P1FV86</accession>
<name>A0A9P1FV86_9DINO</name>
<evidence type="ECO:0000313" key="2">
    <source>
        <dbReference type="EMBL" id="CAL4774919.1"/>
    </source>
</evidence>
<organism evidence="1">
    <name type="scientific">Cladocopium goreaui</name>
    <dbReference type="NCBI Taxonomy" id="2562237"/>
    <lineage>
        <taxon>Eukaryota</taxon>
        <taxon>Sar</taxon>
        <taxon>Alveolata</taxon>
        <taxon>Dinophyceae</taxon>
        <taxon>Suessiales</taxon>
        <taxon>Symbiodiniaceae</taxon>
        <taxon>Cladocopium</taxon>
    </lineage>
</organism>
<dbReference type="Proteomes" id="UP001152797">
    <property type="component" value="Unassembled WGS sequence"/>
</dbReference>
<proteinExistence type="predicted"/>
<protein>
    <submittedName>
        <fullName evidence="1">Uncharacterized protein</fullName>
    </submittedName>
</protein>
<reference evidence="2 3" key="2">
    <citation type="submission" date="2024-05" db="EMBL/GenBank/DDBJ databases">
        <authorList>
            <person name="Chen Y."/>
            <person name="Shah S."/>
            <person name="Dougan E. K."/>
            <person name="Thang M."/>
            <person name="Chan C."/>
        </authorList>
    </citation>
    <scope>NUCLEOTIDE SEQUENCE [LARGE SCALE GENOMIC DNA]</scope>
</reference>
<evidence type="ECO:0000313" key="3">
    <source>
        <dbReference type="Proteomes" id="UP001152797"/>
    </source>
</evidence>
<keyword evidence="3" id="KW-1185">Reference proteome</keyword>
<reference evidence="1" key="1">
    <citation type="submission" date="2022-10" db="EMBL/GenBank/DDBJ databases">
        <authorList>
            <person name="Chen Y."/>
            <person name="Dougan E. K."/>
            <person name="Chan C."/>
            <person name="Rhodes N."/>
            <person name="Thang M."/>
        </authorList>
    </citation>
    <scope>NUCLEOTIDE SEQUENCE</scope>
</reference>
<sequence length="332" mass="37889">MHNFFSSGIASQECGLLLTRAEQKLKVTLEHVRNFVSMSWVCASSCSGQKLYGNISSQLLNKKLFRKNGGDIHWVGSASQTLGLMSLLFAFCHFVLVDFPDIQEEVESFVALHLVCLRVMHSKRDPKSMQGILQLQSDHLRKFVKAYSRDACRPKHHFQFHHEHQSMEVGYQFDCFCMERKNKAFKGGILPNISRIEDLERTALARWLQIDAASTLKNCPALYGKIDRYGDAAAAFSKYMKSTVGGWIGQGDFVLNPSEATCFYVQACQQQENIFYLLGLWLHHKGHGNEWVWSQWSWPNDVNHVSALAETRLVDFCKVTFAQDVDVITLIR</sequence>
<dbReference type="EMBL" id="CAMXCT020001182">
    <property type="protein sequence ID" value="CAL1140982.1"/>
    <property type="molecule type" value="Genomic_DNA"/>
</dbReference>
<evidence type="ECO:0000313" key="1">
    <source>
        <dbReference type="EMBL" id="CAI3987607.1"/>
    </source>
</evidence>
<comment type="caution">
    <text evidence="1">The sequence shown here is derived from an EMBL/GenBank/DDBJ whole genome shotgun (WGS) entry which is preliminary data.</text>
</comment>